<evidence type="ECO:0000313" key="3">
    <source>
        <dbReference type="Proteomes" id="UP000765509"/>
    </source>
</evidence>
<comment type="caution">
    <text evidence="2">The sequence shown here is derived from an EMBL/GenBank/DDBJ whole genome shotgun (WGS) entry which is preliminary data.</text>
</comment>
<accession>A0A9Q3FNR7</accession>
<organism evidence="2 3">
    <name type="scientific">Austropuccinia psidii MF-1</name>
    <dbReference type="NCBI Taxonomy" id="1389203"/>
    <lineage>
        <taxon>Eukaryota</taxon>
        <taxon>Fungi</taxon>
        <taxon>Dikarya</taxon>
        <taxon>Basidiomycota</taxon>
        <taxon>Pucciniomycotina</taxon>
        <taxon>Pucciniomycetes</taxon>
        <taxon>Pucciniales</taxon>
        <taxon>Sphaerophragmiaceae</taxon>
        <taxon>Austropuccinia</taxon>
    </lineage>
</organism>
<protein>
    <submittedName>
        <fullName evidence="2">Uncharacterized protein</fullName>
    </submittedName>
</protein>
<keyword evidence="3" id="KW-1185">Reference proteome</keyword>
<dbReference type="Proteomes" id="UP000765509">
    <property type="component" value="Unassembled WGS sequence"/>
</dbReference>
<reference evidence="2" key="1">
    <citation type="submission" date="2021-03" db="EMBL/GenBank/DDBJ databases">
        <title>Draft genome sequence of rust myrtle Austropuccinia psidii MF-1, a brazilian biotype.</title>
        <authorList>
            <person name="Quecine M.C."/>
            <person name="Pachon D.M.R."/>
            <person name="Bonatelli M.L."/>
            <person name="Correr F.H."/>
            <person name="Franceschini L.M."/>
            <person name="Leite T.F."/>
            <person name="Margarido G.R.A."/>
            <person name="Almeida C.A."/>
            <person name="Ferrarezi J.A."/>
            <person name="Labate C.A."/>
        </authorList>
    </citation>
    <scope>NUCLEOTIDE SEQUENCE</scope>
    <source>
        <strain evidence="2">MF-1</strain>
    </source>
</reference>
<feature type="chain" id="PRO_5040502885" evidence="1">
    <location>
        <begin position="16"/>
        <end position="145"/>
    </location>
</feature>
<proteinExistence type="predicted"/>
<gene>
    <name evidence="2" type="ORF">O181_080883</name>
</gene>
<evidence type="ECO:0000313" key="2">
    <source>
        <dbReference type="EMBL" id="MBW0541168.1"/>
    </source>
</evidence>
<evidence type="ECO:0000256" key="1">
    <source>
        <dbReference type="SAM" id="SignalP"/>
    </source>
</evidence>
<sequence>MIDFVLLLHNSFVLGNSIQQCGNRFEPVSDNPDEKNIHCWNYGNLRYTCSLDQCHIGDKNTPINIVTTAHESFFFANCRTPNSKVIEGGWIKAFIAFNLAKTMTLTKWNEPNGKNNGNTGNLTCKWKNNSEDNSKRPWCNDCWRA</sequence>
<dbReference type="AlphaFoldDB" id="A0A9Q3FNR7"/>
<keyword evidence="1" id="KW-0732">Signal</keyword>
<name>A0A9Q3FNR7_9BASI</name>
<dbReference type="EMBL" id="AVOT02045833">
    <property type="protein sequence ID" value="MBW0541168.1"/>
    <property type="molecule type" value="Genomic_DNA"/>
</dbReference>
<feature type="signal peptide" evidence="1">
    <location>
        <begin position="1"/>
        <end position="15"/>
    </location>
</feature>